<dbReference type="EMBL" id="CP038436">
    <property type="protein sequence ID" value="QBX55916.1"/>
    <property type="molecule type" value="Genomic_DNA"/>
</dbReference>
<name>A0A4P7IFA6_9ACTN</name>
<gene>
    <name evidence="2" type="ORF">EXE58_10885</name>
</gene>
<keyword evidence="3" id="KW-1185">Reference proteome</keyword>
<dbReference type="KEGG" id="nsn:EXE58_10885"/>
<sequence>MSPQSDVTSLLGPVVTKKDPGTTNVAPEDFDVVSLRNRRADNRWDRTSVGDVLERVTSSR</sequence>
<dbReference type="AlphaFoldDB" id="A0A4P7IFA6"/>
<proteinExistence type="predicted"/>
<accession>A0A4P7IFA6</accession>
<evidence type="ECO:0000313" key="3">
    <source>
        <dbReference type="Proteomes" id="UP000294853"/>
    </source>
</evidence>
<organism evidence="2 3">
    <name type="scientific">Nocardioides seonyuensis</name>
    <dbReference type="NCBI Taxonomy" id="2518371"/>
    <lineage>
        <taxon>Bacteria</taxon>
        <taxon>Bacillati</taxon>
        <taxon>Actinomycetota</taxon>
        <taxon>Actinomycetes</taxon>
        <taxon>Propionibacteriales</taxon>
        <taxon>Nocardioidaceae</taxon>
        <taxon>Nocardioides</taxon>
    </lineage>
</organism>
<dbReference type="RefSeq" id="WP_135267907.1">
    <property type="nucleotide sequence ID" value="NZ_CP038436.1"/>
</dbReference>
<dbReference type="Proteomes" id="UP000294853">
    <property type="component" value="Chromosome"/>
</dbReference>
<reference evidence="2 3" key="1">
    <citation type="submission" date="2019-03" db="EMBL/GenBank/DDBJ databases">
        <title>Three New Species of Nocardioides, Nocardioides euryhalodurans sp. nov., Nocardioides seonyuensis sp. nov. and Nocardioides eburneoflavus sp. nov. Iolated from Soil.</title>
        <authorList>
            <person name="Roh S.G."/>
            <person name="Lee C."/>
            <person name="Kim M.-K."/>
            <person name="Kim S.B."/>
        </authorList>
    </citation>
    <scope>NUCLEOTIDE SEQUENCE [LARGE SCALE GENOMIC DNA]</scope>
    <source>
        <strain evidence="2 3">MMS17-SY207-3</strain>
    </source>
</reference>
<evidence type="ECO:0000256" key="1">
    <source>
        <dbReference type="SAM" id="MobiDB-lite"/>
    </source>
</evidence>
<feature type="region of interest" description="Disordered" evidence="1">
    <location>
        <begin position="1"/>
        <end position="27"/>
    </location>
</feature>
<protein>
    <submittedName>
        <fullName evidence="2">Uncharacterized protein</fullName>
    </submittedName>
</protein>
<evidence type="ECO:0000313" key="2">
    <source>
        <dbReference type="EMBL" id="QBX55916.1"/>
    </source>
</evidence>